<reference evidence="12" key="2">
    <citation type="submission" date="2017-05" db="UniProtKB">
        <authorList>
            <consortium name="EnsemblMetazoa"/>
        </authorList>
    </citation>
    <scope>IDENTIFICATION</scope>
</reference>
<evidence type="ECO:0000256" key="2">
    <source>
        <dbReference type="ARBA" id="ARBA00001947"/>
    </source>
</evidence>
<keyword evidence="7" id="KW-0479">Metal-binding</keyword>
<evidence type="ECO:0000256" key="10">
    <source>
        <dbReference type="ARBA" id="ARBA00022833"/>
    </source>
</evidence>
<name>A0A1X7V715_AMPQE</name>
<reference evidence="13" key="1">
    <citation type="journal article" date="2010" name="Nature">
        <title>The Amphimedon queenslandica genome and the evolution of animal complexity.</title>
        <authorList>
            <person name="Srivastava M."/>
            <person name="Simakov O."/>
            <person name="Chapman J."/>
            <person name="Fahey B."/>
            <person name="Gauthier M.E."/>
            <person name="Mitros T."/>
            <person name="Richards G.S."/>
            <person name="Conaco C."/>
            <person name="Dacre M."/>
            <person name="Hellsten U."/>
            <person name="Larroux C."/>
            <person name="Putnam N.H."/>
            <person name="Stanke M."/>
            <person name="Adamska M."/>
            <person name="Darling A."/>
            <person name="Degnan S.M."/>
            <person name="Oakley T.H."/>
            <person name="Plachetzki D.C."/>
            <person name="Zhai Y."/>
            <person name="Adamski M."/>
            <person name="Calcino A."/>
            <person name="Cummins S.F."/>
            <person name="Goodstein D.M."/>
            <person name="Harris C."/>
            <person name="Jackson D.J."/>
            <person name="Leys S.P."/>
            <person name="Shu S."/>
            <person name="Woodcroft B.J."/>
            <person name="Vervoort M."/>
            <person name="Kosik K.S."/>
            <person name="Manning G."/>
            <person name="Degnan B.M."/>
            <person name="Rokhsar D.S."/>
        </authorList>
    </citation>
    <scope>NUCLEOTIDE SEQUENCE [LARGE SCALE GENOMIC DNA]</scope>
</reference>
<dbReference type="Pfam" id="PF12706">
    <property type="entry name" value="Lactamase_B_2"/>
    <property type="match status" value="1"/>
</dbReference>
<dbReference type="GO" id="GO:0046872">
    <property type="term" value="F:metal ion binding"/>
    <property type="evidence" value="ECO:0007669"/>
    <property type="project" value="UniProtKB-KW"/>
</dbReference>
<organism evidence="12">
    <name type="scientific">Amphimedon queenslandica</name>
    <name type="common">Sponge</name>
    <dbReference type="NCBI Taxonomy" id="400682"/>
    <lineage>
        <taxon>Eukaryota</taxon>
        <taxon>Metazoa</taxon>
        <taxon>Porifera</taxon>
        <taxon>Demospongiae</taxon>
        <taxon>Heteroscleromorpha</taxon>
        <taxon>Haplosclerida</taxon>
        <taxon>Niphatidae</taxon>
        <taxon>Amphimedon</taxon>
    </lineage>
</organism>
<evidence type="ECO:0000256" key="5">
    <source>
        <dbReference type="ARBA" id="ARBA00022694"/>
    </source>
</evidence>
<dbReference type="EC" id="3.1.26.11" evidence="4"/>
<dbReference type="EnsemblMetazoa" id="Aqu2.1.35778_001">
    <property type="protein sequence ID" value="Aqu2.1.35778_001"/>
    <property type="gene ID" value="Aqu2.1.35778"/>
</dbReference>
<dbReference type="eggNOG" id="KOG2121">
    <property type="taxonomic scope" value="Eukaryota"/>
</dbReference>
<keyword evidence="9" id="KW-0378">Hydrolase</keyword>
<dbReference type="SUPFAM" id="SSF56281">
    <property type="entry name" value="Metallo-hydrolase/oxidoreductase"/>
    <property type="match status" value="2"/>
</dbReference>
<dbReference type="OrthoDB" id="527344at2759"/>
<dbReference type="InterPro" id="IPR036866">
    <property type="entry name" value="RibonucZ/Hydroxyglut_hydro"/>
</dbReference>
<evidence type="ECO:0000256" key="6">
    <source>
        <dbReference type="ARBA" id="ARBA00022722"/>
    </source>
</evidence>
<comment type="cofactor">
    <cofactor evidence="2">
        <name>Zn(2+)</name>
        <dbReference type="ChEBI" id="CHEBI:29105"/>
    </cofactor>
</comment>
<proteinExistence type="inferred from homology"/>
<dbReference type="PANTHER" id="PTHR12553:SF49">
    <property type="entry name" value="ZINC PHOSPHODIESTERASE ELAC PROTEIN 2"/>
    <property type="match status" value="1"/>
</dbReference>
<dbReference type="PANTHER" id="PTHR12553">
    <property type="entry name" value="ZINC PHOSPHODIESTERASE ELAC PROTEIN 2"/>
    <property type="match status" value="1"/>
</dbReference>
<keyword evidence="6" id="KW-0540">Nuclease</keyword>
<evidence type="ECO:0000256" key="7">
    <source>
        <dbReference type="ARBA" id="ARBA00022723"/>
    </source>
</evidence>
<dbReference type="EnsemblMetazoa" id="XM_003385460.3">
    <property type="protein sequence ID" value="XP_003385508.2"/>
    <property type="gene ID" value="LOC100639903"/>
</dbReference>
<dbReference type="GO" id="GO:1990180">
    <property type="term" value="P:mitochondrial tRNA 3'-end processing"/>
    <property type="evidence" value="ECO:0007669"/>
    <property type="project" value="TreeGrafter"/>
</dbReference>
<dbReference type="Pfam" id="PF13691">
    <property type="entry name" value="Lactamase_B_4"/>
    <property type="match status" value="1"/>
</dbReference>
<dbReference type="KEGG" id="aqu:100639903"/>
<evidence type="ECO:0000256" key="8">
    <source>
        <dbReference type="ARBA" id="ARBA00022759"/>
    </source>
</evidence>
<evidence type="ECO:0000259" key="11">
    <source>
        <dbReference type="SMART" id="SM00849"/>
    </source>
</evidence>
<dbReference type="GO" id="GO:0042781">
    <property type="term" value="F:3'-tRNA processing endoribonuclease activity"/>
    <property type="evidence" value="ECO:0007669"/>
    <property type="project" value="UniProtKB-EC"/>
</dbReference>
<evidence type="ECO:0000256" key="3">
    <source>
        <dbReference type="ARBA" id="ARBA00007823"/>
    </source>
</evidence>
<dbReference type="AlphaFoldDB" id="A0A1X7V715"/>
<accession>A0A1X7V715</accession>
<gene>
    <name evidence="12" type="primary">100639903</name>
</gene>
<feature type="domain" description="Metallo-beta-lactamase" evidence="11">
    <location>
        <begin position="447"/>
        <end position="645"/>
    </location>
</feature>
<comment type="similarity">
    <text evidence="3">Belongs to the RNase Z family.</text>
</comment>
<dbReference type="InterPro" id="IPR047151">
    <property type="entry name" value="RNZ2-like"/>
</dbReference>
<dbReference type="Proteomes" id="UP000007879">
    <property type="component" value="Unassembled WGS sequence"/>
</dbReference>
<dbReference type="InterPro" id="IPR027794">
    <property type="entry name" value="tRNase_Z_dom"/>
</dbReference>
<dbReference type="GO" id="GO:0005739">
    <property type="term" value="C:mitochondrion"/>
    <property type="evidence" value="ECO:0007669"/>
    <property type="project" value="TreeGrafter"/>
</dbReference>
<keyword evidence="13" id="KW-1185">Reference proteome</keyword>
<dbReference type="InParanoid" id="A0A1X7V715"/>
<keyword evidence="8" id="KW-0255">Endonuclease</keyword>
<evidence type="ECO:0000313" key="13">
    <source>
        <dbReference type="Proteomes" id="UP000007879"/>
    </source>
</evidence>
<comment type="catalytic activity">
    <reaction evidence="1">
        <text>Endonucleolytic cleavage of RNA, removing extra 3' nucleotides from tRNA precursor, generating 3' termini of tRNAs. A 3'-hydroxy group is left at the tRNA terminus and a 5'-phosphoryl group is left at the trailer molecule.</text>
        <dbReference type="EC" id="3.1.26.11"/>
    </reaction>
</comment>
<evidence type="ECO:0000256" key="4">
    <source>
        <dbReference type="ARBA" id="ARBA00012477"/>
    </source>
</evidence>
<evidence type="ECO:0000256" key="1">
    <source>
        <dbReference type="ARBA" id="ARBA00000402"/>
    </source>
</evidence>
<dbReference type="CDD" id="cd07718">
    <property type="entry name" value="RNaseZ_ELAC1_ELAC2-C-term-like_MBL-fold"/>
    <property type="match status" value="1"/>
</dbReference>
<evidence type="ECO:0000256" key="9">
    <source>
        <dbReference type="ARBA" id="ARBA00022801"/>
    </source>
</evidence>
<dbReference type="SMART" id="SM00849">
    <property type="entry name" value="Lactamase_B"/>
    <property type="match status" value="1"/>
</dbReference>
<dbReference type="STRING" id="400682.A0A1X7V715"/>
<keyword evidence="5" id="KW-0819">tRNA processing</keyword>
<dbReference type="Gene3D" id="3.60.15.10">
    <property type="entry name" value="Ribonuclease Z/Hydroxyacylglutathione hydrolase-like"/>
    <property type="match status" value="2"/>
</dbReference>
<dbReference type="InterPro" id="IPR001279">
    <property type="entry name" value="Metallo-B-lactamas"/>
</dbReference>
<sequence>MIPLIRFSLWRRSACGTILGRCRLLCTPISNFCELLVLGTGSSEFSPFLCLSTGSGRYLFNCPERALLSLACNSIKPSTVNHIFLTKSSWENMGGIFSTLVKMNPESSHSSVATGPCGFTFLRDSLKSFVDFDDATFTPRSDEPTTLKFNDINVTAVELQPSTLCKTVSESIAAYVIQLPTLRGKADKEKAIELGVVSVQDFKALLNGVSVTSINGNAVYPHQVLEPEQVGPQALVLECPDPGFLKDITTHPFLNAPQLKPVVVVHITPKAVLETTLYNQWMKQFHQCQHILLHPDFCPSEIAIKPGLYSSMLLHLVEPNIFNLPTTVSHKKSLSPAFDSPVIIGQCSMAFHIRPLTRFGVDKNFSSKMCSSSIDSVLNDLMLDDQLIDFIEAHPFLKSNFNDLLSNLKNKLLMEYHEKLTKKLFNSSRTKITFLGTGASNLSITRNVSSILLHLPSGAFMLLDAGEGTLSQLYMCFGSTLADEVLRNLKCIFVSHMHNDHHLGVTGILQKIQKLSGSSINDDSVLVVGPRHLSDWLLNYSSKFSSLKFRFIAVDKKEISLPSLHLKMEFVPVCHPTHSHGIILYYKNKWKLVYSGDTRPCRDLVRAGKDASLLIHEATFDDSLQANAVARLHSTKSEAIQVARHMNAAFLMLTHFSQRYHNHMRHHDHSCFSLHLFEDLPSNVAVAYDFMTIDMDELDKLSDVSSTISKIK</sequence>
<keyword evidence="10" id="KW-0862">Zinc</keyword>
<evidence type="ECO:0000313" key="12">
    <source>
        <dbReference type="EnsemblMetazoa" id="Aqu2.1.35778_001"/>
    </source>
</evidence>
<protein>
    <recommendedName>
        <fullName evidence="4">ribonuclease Z</fullName>
        <ecNumber evidence="4">3.1.26.11</ecNumber>
    </recommendedName>
</protein>